<dbReference type="EMBL" id="CP034437">
    <property type="protein sequence ID" value="AZN42030.1"/>
    <property type="molecule type" value="Genomic_DNA"/>
</dbReference>
<comment type="pathway">
    <text evidence="1">Secondary metabolite biosynthesis; hopanoid biosynthesis.</text>
</comment>
<evidence type="ECO:0000259" key="6">
    <source>
        <dbReference type="Pfam" id="PF13249"/>
    </source>
</evidence>
<dbReference type="Proteomes" id="UP000272528">
    <property type="component" value="Chromosome"/>
</dbReference>
<gene>
    <name evidence="7" type="ORF">EJC50_21855</name>
</gene>
<dbReference type="KEGG" id="palb:EJC50_21855"/>
<dbReference type="OrthoDB" id="9758578at2"/>
<dbReference type="Pfam" id="PF13249">
    <property type="entry name" value="SQHop_cyclase_N"/>
    <property type="match status" value="1"/>
</dbReference>
<keyword evidence="3" id="KW-0677">Repeat</keyword>
<keyword evidence="8" id="KW-1185">Reference proteome</keyword>
<feature type="domain" description="Squalene cyclase C-terminal" evidence="5">
    <location>
        <begin position="307"/>
        <end position="627"/>
    </location>
</feature>
<evidence type="ECO:0000256" key="3">
    <source>
        <dbReference type="ARBA" id="ARBA00022737"/>
    </source>
</evidence>
<dbReference type="InterPro" id="IPR018333">
    <property type="entry name" value="Squalene_cyclase"/>
</dbReference>
<dbReference type="InterPro" id="IPR032696">
    <property type="entry name" value="SQ_cyclase_C"/>
</dbReference>
<dbReference type="PANTHER" id="PTHR11764">
    <property type="entry name" value="TERPENE CYCLASE/MUTASE FAMILY MEMBER"/>
    <property type="match status" value="1"/>
</dbReference>
<organism evidence="7 8">
    <name type="scientific">Paenibacillus albus</name>
    <dbReference type="NCBI Taxonomy" id="2495582"/>
    <lineage>
        <taxon>Bacteria</taxon>
        <taxon>Bacillati</taxon>
        <taxon>Bacillota</taxon>
        <taxon>Bacilli</taxon>
        <taxon>Bacillales</taxon>
        <taxon>Paenibacillaceae</taxon>
        <taxon>Paenibacillus</taxon>
    </lineage>
</organism>
<protein>
    <submittedName>
        <fullName evidence="7">Squalene--hopene cyclase</fullName>
    </submittedName>
</protein>
<dbReference type="UniPathway" id="UPA00337"/>
<dbReference type="RefSeq" id="WP_126017733.1">
    <property type="nucleotide sequence ID" value="NZ_CP034437.1"/>
</dbReference>
<comment type="similarity">
    <text evidence="2">Belongs to the terpene cyclase/mutase family.</text>
</comment>
<dbReference type="InterPro" id="IPR008930">
    <property type="entry name" value="Terpenoid_cyclase/PrenylTrfase"/>
</dbReference>
<feature type="domain" description="Squalene cyclase N-terminal" evidence="6">
    <location>
        <begin position="16"/>
        <end position="289"/>
    </location>
</feature>
<reference evidence="8" key="1">
    <citation type="submission" date="2018-12" db="EMBL/GenBank/DDBJ databases">
        <title>Genome sequence of Peanibacillus sp.</title>
        <authorList>
            <person name="Subramani G."/>
            <person name="Srinivasan S."/>
            <person name="Kim M.K."/>
        </authorList>
    </citation>
    <scope>NUCLEOTIDE SEQUENCE [LARGE SCALE GENOMIC DNA]</scope>
    <source>
        <strain evidence="8">18JY67-1</strain>
    </source>
</reference>
<keyword evidence="4" id="KW-0413">Isomerase</keyword>
<dbReference type="SFLD" id="SFLDG01016">
    <property type="entry name" value="Prenyltransferase_Like_2"/>
    <property type="match status" value="1"/>
</dbReference>
<dbReference type="InterPro" id="IPR002365">
    <property type="entry name" value="Terpene_synthase_CS"/>
</dbReference>
<dbReference type="GO" id="GO:0016104">
    <property type="term" value="P:triterpenoid biosynthetic process"/>
    <property type="evidence" value="ECO:0007669"/>
    <property type="project" value="InterPro"/>
</dbReference>
<dbReference type="NCBIfam" id="TIGR01787">
    <property type="entry name" value="squalene_cyclas"/>
    <property type="match status" value="1"/>
</dbReference>
<dbReference type="Gene3D" id="1.50.10.20">
    <property type="match status" value="2"/>
</dbReference>
<proteinExistence type="inferred from homology"/>
<evidence type="ECO:0000259" key="5">
    <source>
        <dbReference type="Pfam" id="PF13243"/>
    </source>
</evidence>
<dbReference type="InterPro" id="IPR032697">
    <property type="entry name" value="SQ_cyclase_N"/>
</dbReference>
<dbReference type="Pfam" id="PF13243">
    <property type="entry name" value="SQHop_cyclase_C"/>
    <property type="match status" value="1"/>
</dbReference>
<dbReference type="AlphaFoldDB" id="A0A3S9A8I5"/>
<evidence type="ECO:0000313" key="7">
    <source>
        <dbReference type="EMBL" id="AZN42030.1"/>
    </source>
</evidence>
<evidence type="ECO:0000256" key="2">
    <source>
        <dbReference type="ARBA" id="ARBA00009755"/>
    </source>
</evidence>
<sequence>MQLELNQIQAGINLLVNRLLPRQNVDGSWRLGFVDAGTTTDAAVIMLLQSMQIPKPKLVALLRERIEAMQHADGAWRSYPNEISGNAAATAESYFALQFAGRTPNEPHMKRAREALLELGGLSRINNLVTKFLLAAVGQYRWPRWFPVPLTLMLLPKSAPLHFYQFSGYARVHMAPMLILGDRKPAFSQPSIVPLQPLRSGDEELRLQQGSWHRHFHYKLRQLDDDRLQLHQQATDRAVSFMQARIEDDGTLYSYATATILMVHALRALGFKAEHPLIAGAIQGLETLLAPDWTMLGRAATLQNTTSTVWDTALISHALQAAGFSKAHPSIVRAGQFLLSRQHTKLGDWKQNVVDPAPGGWGFSNINTINPDNDDTTAALRAIHDLPVEASAAAREKGLNWLLSMQNSDGGWAAFERNQDKKLISWIPLQGAEDAATDPSTPDLTGRTLEYLGRFARLTTEHHFIRRAANWLYSHQEPDGSWYGRWGVCYIYGTWAALTGLAAVGESPQHPQIRRAVAWLHSIQHADGGFGESCESDEVKQFVPLPSSTLVQTAWALDALIAVHESPTEAMQRACIYLLRELPGEHQQQQSTAARYPNGAGLPGYIYTCYESYPLVWPLLTLAHYRNKYSE</sequence>
<evidence type="ECO:0000313" key="8">
    <source>
        <dbReference type="Proteomes" id="UP000272528"/>
    </source>
</evidence>
<dbReference type="GO" id="GO:0016866">
    <property type="term" value="F:intramolecular transferase activity"/>
    <property type="evidence" value="ECO:0007669"/>
    <property type="project" value="InterPro"/>
</dbReference>
<dbReference type="PANTHER" id="PTHR11764:SF20">
    <property type="entry name" value="LANOSTEROL SYNTHASE"/>
    <property type="match status" value="1"/>
</dbReference>
<accession>A0A3S9A8I5</accession>
<name>A0A3S9A8I5_9BACL</name>
<evidence type="ECO:0000256" key="4">
    <source>
        <dbReference type="ARBA" id="ARBA00023235"/>
    </source>
</evidence>
<evidence type="ECO:0000256" key="1">
    <source>
        <dbReference type="ARBA" id="ARBA00004999"/>
    </source>
</evidence>
<dbReference type="GO" id="GO:0005811">
    <property type="term" value="C:lipid droplet"/>
    <property type="evidence" value="ECO:0007669"/>
    <property type="project" value="InterPro"/>
</dbReference>
<dbReference type="PROSITE" id="PS01074">
    <property type="entry name" value="TERPENE_SYNTHASES"/>
    <property type="match status" value="1"/>
</dbReference>
<dbReference type="SUPFAM" id="SSF48239">
    <property type="entry name" value="Terpenoid cyclases/Protein prenyltransferases"/>
    <property type="match status" value="2"/>
</dbReference>